<dbReference type="OrthoDB" id="7059515at2"/>
<dbReference type="PANTHER" id="PTHR43215">
    <property type="entry name" value="RADIAL SPOKE HEAD 1 HOMOLOG"/>
    <property type="match status" value="1"/>
</dbReference>
<dbReference type="AlphaFoldDB" id="A0A0M9BPF6"/>
<evidence type="ECO:0000256" key="2">
    <source>
        <dbReference type="SAM" id="SignalP"/>
    </source>
</evidence>
<dbReference type="InterPro" id="IPR003409">
    <property type="entry name" value="MORN"/>
</dbReference>
<protein>
    <recommendedName>
        <fullName evidence="5">MORN repeat-containing protein</fullName>
    </recommendedName>
</protein>
<keyword evidence="2" id="KW-0732">Signal</keyword>
<evidence type="ECO:0000313" key="3">
    <source>
        <dbReference type="EMBL" id="KOY15442.1"/>
    </source>
</evidence>
<dbReference type="EMBL" id="LITU01000060">
    <property type="protein sequence ID" value="KOY15442.1"/>
    <property type="molecule type" value="Genomic_DNA"/>
</dbReference>
<dbReference type="SUPFAM" id="SSF82185">
    <property type="entry name" value="Histone H3 K4-specific methyltransferase SET7/9 N-terminal domain"/>
    <property type="match status" value="1"/>
</dbReference>
<dbReference type="Pfam" id="PF02493">
    <property type="entry name" value="MORN"/>
    <property type="match status" value="3"/>
</dbReference>
<name>A0A0M9BPF6_9BACL</name>
<feature type="signal peptide" evidence="2">
    <location>
        <begin position="1"/>
        <end position="26"/>
    </location>
</feature>
<evidence type="ECO:0000313" key="4">
    <source>
        <dbReference type="Proteomes" id="UP000037688"/>
    </source>
</evidence>
<dbReference type="PATRIC" id="fig|1705561.3.peg.3139"/>
<sequence length="229" mass="26021">MKRMLLYVLGLTLCLSLFMSPHNLDAASSMSTLELGNGVTYYGETKNGKPHGYGTMTWGKSKAYKGNWVAGKRSGYGVYKAVTSDKDRVTDLKYDGYWKNDKKDGKGELEIREISYEAVMLENRIQKGTFAKDQWVSGYDVRHGEYDPPYYFAYKDSNLSLKILGGAENILDGLKVGYFFSFTYQKGKVYKDVGVGDEFSQKQFSSFIKSVEKEIKPHINQFEKLAQKL</sequence>
<comment type="caution">
    <text evidence="3">The sequence shown here is derived from an EMBL/GenBank/DDBJ whole genome shotgun (WGS) entry which is preliminary data.</text>
</comment>
<keyword evidence="4" id="KW-1185">Reference proteome</keyword>
<reference evidence="3 4" key="1">
    <citation type="submission" date="2015-08" db="EMBL/GenBank/DDBJ databases">
        <title>Draft genome sequence of cellulolytic and xylanolytic Paenibacillus sp. A59, isolated from a decaying forest soil from Patagonia, Argentina.</title>
        <authorList>
            <person name="Ghio S."/>
            <person name="Caceres A.M."/>
            <person name="Talia P."/>
            <person name="Grasso D."/>
            <person name="Campos E."/>
        </authorList>
    </citation>
    <scope>NUCLEOTIDE SEQUENCE [LARGE SCALE GENOMIC DNA]</scope>
    <source>
        <strain evidence="3 4">A59</strain>
    </source>
</reference>
<dbReference type="SMART" id="SM00698">
    <property type="entry name" value="MORN"/>
    <property type="match status" value="3"/>
</dbReference>
<dbReference type="PANTHER" id="PTHR43215:SF14">
    <property type="entry name" value="RADIAL SPOKE HEAD 1 HOMOLOG"/>
    <property type="match status" value="1"/>
</dbReference>
<proteinExistence type="predicted"/>
<feature type="chain" id="PRO_5005832275" description="MORN repeat-containing protein" evidence="2">
    <location>
        <begin position="27"/>
        <end position="229"/>
    </location>
</feature>
<organism evidence="3 4">
    <name type="scientific">Paenibacillus xylanivorans</name>
    <dbReference type="NCBI Taxonomy" id="1705561"/>
    <lineage>
        <taxon>Bacteria</taxon>
        <taxon>Bacillati</taxon>
        <taxon>Bacillota</taxon>
        <taxon>Bacilli</taxon>
        <taxon>Bacillales</taxon>
        <taxon>Paenibacillaceae</taxon>
        <taxon>Paenibacillus</taxon>
    </lineage>
</organism>
<keyword evidence="1" id="KW-0677">Repeat</keyword>
<gene>
    <name evidence="3" type="ORF">AMS66_15390</name>
</gene>
<dbReference type="Gene3D" id="2.20.110.10">
    <property type="entry name" value="Histone H3 K4-specific methyltransferase SET7/9 N-terminal domain"/>
    <property type="match status" value="1"/>
</dbReference>
<evidence type="ECO:0000256" key="1">
    <source>
        <dbReference type="ARBA" id="ARBA00022737"/>
    </source>
</evidence>
<accession>A0A0M9BPF6</accession>
<dbReference type="Proteomes" id="UP000037688">
    <property type="component" value="Unassembled WGS sequence"/>
</dbReference>
<evidence type="ECO:0008006" key="5">
    <source>
        <dbReference type="Google" id="ProtNLM"/>
    </source>
</evidence>